<dbReference type="Proteomes" id="UP000828390">
    <property type="component" value="Unassembled WGS sequence"/>
</dbReference>
<proteinExistence type="predicted"/>
<protein>
    <submittedName>
        <fullName evidence="1">Uncharacterized protein</fullName>
    </submittedName>
</protein>
<accession>A0A9D4LL91</accession>
<comment type="caution">
    <text evidence="1">The sequence shown here is derived from an EMBL/GenBank/DDBJ whole genome shotgun (WGS) entry which is preliminary data.</text>
</comment>
<dbReference type="EMBL" id="JAIWYP010000002">
    <property type="protein sequence ID" value="KAH3860810.1"/>
    <property type="molecule type" value="Genomic_DNA"/>
</dbReference>
<reference evidence="1" key="1">
    <citation type="journal article" date="2019" name="bioRxiv">
        <title>The Genome of the Zebra Mussel, Dreissena polymorpha: A Resource for Invasive Species Research.</title>
        <authorList>
            <person name="McCartney M.A."/>
            <person name="Auch B."/>
            <person name="Kono T."/>
            <person name="Mallez S."/>
            <person name="Zhang Y."/>
            <person name="Obille A."/>
            <person name="Becker A."/>
            <person name="Abrahante J.E."/>
            <person name="Garbe J."/>
            <person name="Badalamenti J.P."/>
            <person name="Herman A."/>
            <person name="Mangelson H."/>
            <person name="Liachko I."/>
            <person name="Sullivan S."/>
            <person name="Sone E.D."/>
            <person name="Koren S."/>
            <person name="Silverstein K.A.T."/>
            <person name="Beckman K.B."/>
            <person name="Gohl D.M."/>
        </authorList>
    </citation>
    <scope>NUCLEOTIDE SEQUENCE</scope>
    <source>
        <strain evidence="1">Duluth1</strain>
        <tissue evidence="1">Whole animal</tissue>
    </source>
</reference>
<evidence type="ECO:0000313" key="1">
    <source>
        <dbReference type="EMBL" id="KAH3860810.1"/>
    </source>
</evidence>
<evidence type="ECO:0000313" key="2">
    <source>
        <dbReference type="Proteomes" id="UP000828390"/>
    </source>
</evidence>
<gene>
    <name evidence="1" type="ORF">DPMN_023734</name>
</gene>
<name>A0A9D4LL91_DREPO</name>
<dbReference type="AlphaFoldDB" id="A0A9D4LL91"/>
<sequence>MKLKKYVTSRFLSSPDPVSIQRSADNGANIASTRNLLRRTITMFHKAWSINVTSRFHKDWTINVTSRVTNYPPPGDHVFQQTGTILNSSRIRKYVLSKFHEE</sequence>
<reference evidence="1" key="2">
    <citation type="submission" date="2020-11" db="EMBL/GenBank/DDBJ databases">
        <authorList>
            <person name="McCartney M.A."/>
            <person name="Auch B."/>
            <person name="Kono T."/>
            <person name="Mallez S."/>
            <person name="Becker A."/>
            <person name="Gohl D.M."/>
            <person name="Silverstein K.A.T."/>
            <person name="Koren S."/>
            <person name="Bechman K.B."/>
            <person name="Herman A."/>
            <person name="Abrahante J.E."/>
            <person name="Garbe J."/>
        </authorList>
    </citation>
    <scope>NUCLEOTIDE SEQUENCE</scope>
    <source>
        <strain evidence="1">Duluth1</strain>
        <tissue evidence="1">Whole animal</tissue>
    </source>
</reference>
<keyword evidence="2" id="KW-1185">Reference proteome</keyword>
<organism evidence="1 2">
    <name type="scientific">Dreissena polymorpha</name>
    <name type="common">Zebra mussel</name>
    <name type="synonym">Mytilus polymorpha</name>
    <dbReference type="NCBI Taxonomy" id="45954"/>
    <lineage>
        <taxon>Eukaryota</taxon>
        <taxon>Metazoa</taxon>
        <taxon>Spiralia</taxon>
        <taxon>Lophotrochozoa</taxon>
        <taxon>Mollusca</taxon>
        <taxon>Bivalvia</taxon>
        <taxon>Autobranchia</taxon>
        <taxon>Heteroconchia</taxon>
        <taxon>Euheterodonta</taxon>
        <taxon>Imparidentia</taxon>
        <taxon>Neoheterodontei</taxon>
        <taxon>Myida</taxon>
        <taxon>Dreissenoidea</taxon>
        <taxon>Dreissenidae</taxon>
        <taxon>Dreissena</taxon>
    </lineage>
</organism>